<gene>
    <name evidence="1" type="ORF">HMPREF1143_0624</name>
</gene>
<evidence type="ECO:0000313" key="2">
    <source>
        <dbReference type="Proteomes" id="UP000005244"/>
    </source>
</evidence>
<sequence>MLQDVENRAFEKIEKVQKKYSSFLVSMKKTTKDIIRL</sequence>
<protein>
    <submittedName>
        <fullName evidence="1">Uncharacterized protein</fullName>
    </submittedName>
</protein>
<dbReference type="Proteomes" id="UP000005244">
    <property type="component" value="Unassembled WGS sequence"/>
</dbReference>
<keyword evidence="2" id="KW-1185">Reference proteome</keyword>
<name>J6HPV8_9FIRM</name>
<evidence type="ECO:0000313" key="1">
    <source>
        <dbReference type="EMBL" id="EJU24293.1"/>
    </source>
</evidence>
<dbReference type="AlphaFoldDB" id="J6HPV8"/>
<reference evidence="1 2" key="1">
    <citation type="submission" date="2012-07" db="EMBL/GenBank/DDBJ databases">
        <authorList>
            <person name="Durkin A.S."/>
            <person name="McCorrison J."/>
            <person name="Torralba M."/>
            <person name="Gillis M."/>
            <person name="Methe B."/>
            <person name="Sutton G."/>
            <person name="Nelson K.E."/>
        </authorList>
    </citation>
    <scope>NUCLEOTIDE SEQUENCE [LARGE SCALE GENOMIC DNA]</scope>
    <source>
        <strain evidence="1 2">OBRC8</strain>
    </source>
</reference>
<proteinExistence type="predicted"/>
<dbReference type="EMBL" id="ALNK01000006">
    <property type="protein sequence ID" value="EJU24293.1"/>
    <property type="molecule type" value="Genomic_DNA"/>
</dbReference>
<accession>J6HPV8</accession>
<comment type="caution">
    <text evidence="1">The sequence shown here is derived from an EMBL/GenBank/DDBJ whole genome shotgun (WGS) entry which is preliminary data.</text>
</comment>
<organism evidence="1 2">
    <name type="scientific">Peptoanaerobacter stomatis</name>
    <dbReference type="NCBI Taxonomy" id="796937"/>
    <lineage>
        <taxon>Bacteria</taxon>
        <taxon>Bacillati</taxon>
        <taxon>Bacillota</taxon>
        <taxon>Clostridia</taxon>
        <taxon>Peptostreptococcales</taxon>
        <taxon>Filifactoraceae</taxon>
        <taxon>Peptoanaerobacter</taxon>
    </lineage>
</organism>